<comment type="caution">
    <text evidence="1">The sequence shown here is derived from an EMBL/GenBank/DDBJ whole genome shotgun (WGS) entry which is preliminary data.</text>
</comment>
<protein>
    <recommendedName>
        <fullName evidence="3">Outer membrane protein beta-barrel domain-containing protein</fullName>
    </recommendedName>
</protein>
<evidence type="ECO:0008006" key="3">
    <source>
        <dbReference type="Google" id="ProtNLM"/>
    </source>
</evidence>
<dbReference type="EMBL" id="BMLI01000002">
    <property type="protein sequence ID" value="GGM98744.1"/>
    <property type="molecule type" value="Genomic_DNA"/>
</dbReference>
<gene>
    <name evidence="1" type="ORF">GCM10010967_35800</name>
</gene>
<evidence type="ECO:0000313" key="2">
    <source>
        <dbReference type="Proteomes" id="UP000632339"/>
    </source>
</evidence>
<accession>A0ABQ2I5B8</accession>
<dbReference type="Gene3D" id="2.40.160.20">
    <property type="match status" value="1"/>
</dbReference>
<dbReference type="SUPFAM" id="SSF56925">
    <property type="entry name" value="OMPA-like"/>
    <property type="match status" value="1"/>
</dbReference>
<dbReference type="Proteomes" id="UP000632339">
    <property type="component" value="Unassembled WGS sequence"/>
</dbReference>
<dbReference type="InterPro" id="IPR011250">
    <property type="entry name" value="OMP/PagP_B-barrel"/>
</dbReference>
<organism evidence="1 2">
    <name type="scientific">Dyadobacter beijingensis</name>
    <dbReference type="NCBI Taxonomy" id="365489"/>
    <lineage>
        <taxon>Bacteria</taxon>
        <taxon>Pseudomonadati</taxon>
        <taxon>Bacteroidota</taxon>
        <taxon>Cytophagia</taxon>
        <taxon>Cytophagales</taxon>
        <taxon>Spirosomataceae</taxon>
        <taxon>Dyadobacter</taxon>
    </lineage>
</organism>
<proteinExistence type="predicted"/>
<evidence type="ECO:0000313" key="1">
    <source>
        <dbReference type="EMBL" id="GGM98744.1"/>
    </source>
</evidence>
<sequence>MCQTDSVFLNQNPEPILGKVLINYKKGKVNVKGRDSSPAAFPFTEIRKIGLANGAVYLNENLKSESHLLLLLVEGKFSLLFNENDKLFYVRRNDSLLVISQAHYKRALPLIFGKELTDAYYVTSNIGAEYTAKYLKRLTSYANSAGNSPQTIYTKTIDQFKVRASIGIYAGFGHNRTAFDVGEGDGVGNVVYKKTGYASGSTLPLGLSIDIAMAKRMSILVDAYGNNTSIENLNIGGFGAAEIIFPNYLIHPELYDRSLNLSELSYKTFQIDIAGSYSLMRPERSKIRPYLFGGPTIMRLRSAEMGLSTGYRETKDAPFSYVTGYVEIDRPAHMIGFNAGVGAQYDLHKRWTLRLSAKFVGGIYPKISHTKVSSRIENGTTMPDKTWNFRFNNLMGTYDQYVRNFSINGGLYFRL</sequence>
<name>A0ABQ2I5B8_9BACT</name>
<reference evidence="2" key="1">
    <citation type="journal article" date="2019" name="Int. J. Syst. Evol. Microbiol.">
        <title>The Global Catalogue of Microorganisms (GCM) 10K type strain sequencing project: providing services to taxonomists for standard genome sequencing and annotation.</title>
        <authorList>
            <consortium name="The Broad Institute Genomics Platform"/>
            <consortium name="The Broad Institute Genome Sequencing Center for Infectious Disease"/>
            <person name="Wu L."/>
            <person name="Ma J."/>
        </authorList>
    </citation>
    <scope>NUCLEOTIDE SEQUENCE [LARGE SCALE GENOMIC DNA]</scope>
    <source>
        <strain evidence="2">CGMCC 1.6375</strain>
    </source>
</reference>
<keyword evidence="2" id="KW-1185">Reference proteome</keyword>